<dbReference type="Proteomes" id="UP001344447">
    <property type="component" value="Unassembled WGS sequence"/>
</dbReference>
<dbReference type="EMBL" id="JAVFKY010000003">
    <property type="protein sequence ID" value="KAK5578814.1"/>
    <property type="molecule type" value="Genomic_DNA"/>
</dbReference>
<gene>
    <name evidence="1" type="ORF">RB653_008487</name>
</gene>
<accession>A0AAN7TSN3</accession>
<proteinExistence type="predicted"/>
<name>A0AAN7TSN3_9MYCE</name>
<reference evidence="1 2" key="1">
    <citation type="submission" date="2023-11" db="EMBL/GenBank/DDBJ databases">
        <title>Dfirmibasis_genome.</title>
        <authorList>
            <person name="Edelbroek B."/>
            <person name="Kjellin J."/>
            <person name="Jerlstrom-Hultqvist J."/>
            <person name="Soderbom F."/>
        </authorList>
    </citation>
    <scope>NUCLEOTIDE SEQUENCE [LARGE SCALE GENOMIC DNA]</scope>
    <source>
        <strain evidence="1 2">TNS-C-14</strain>
    </source>
</reference>
<protein>
    <submittedName>
        <fullName evidence="1">Uncharacterized protein</fullName>
    </submittedName>
</protein>
<sequence>MYMRTKGNTKMRM</sequence>
<evidence type="ECO:0000313" key="1">
    <source>
        <dbReference type="EMBL" id="KAK5578814.1"/>
    </source>
</evidence>
<comment type="caution">
    <text evidence="1">The sequence shown here is derived from an EMBL/GenBank/DDBJ whole genome shotgun (WGS) entry which is preliminary data.</text>
</comment>
<keyword evidence="2" id="KW-1185">Reference proteome</keyword>
<evidence type="ECO:0000313" key="2">
    <source>
        <dbReference type="Proteomes" id="UP001344447"/>
    </source>
</evidence>
<organism evidence="1 2">
    <name type="scientific">Dictyostelium firmibasis</name>
    <dbReference type="NCBI Taxonomy" id="79012"/>
    <lineage>
        <taxon>Eukaryota</taxon>
        <taxon>Amoebozoa</taxon>
        <taxon>Evosea</taxon>
        <taxon>Eumycetozoa</taxon>
        <taxon>Dictyostelia</taxon>
        <taxon>Dictyosteliales</taxon>
        <taxon>Dictyosteliaceae</taxon>
        <taxon>Dictyostelium</taxon>
    </lineage>
</organism>